<evidence type="ECO:0000256" key="1">
    <source>
        <dbReference type="SAM" id="Phobius"/>
    </source>
</evidence>
<dbReference type="Gene3D" id="3.40.50.2000">
    <property type="entry name" value="Glycogen Phosphorylase B"/>
    <property type="match status" value="2"/>
</dbReference>
<keyword evidence="1" id="KW-1133">Transmembrane helix</keyword>
<keyword evidence="1" id="KW-0812">Transmembrane</keyword>
<accession>A0AAF0ZGT2</accession>
<dbReference type="PANTHER" id="PTHR12526:SF630">
    <property type="entry name" value="GLYCOSYLTRANSFERASE"/>
    <property type="match status" value="1"/>
</dbReference>
<dbReference type="InterPro" id="IPR001296">
    <property type="entry name" value="Glyco_trans_1"/>
</dbReference>
<reference evidence="3" key="1">
    <citation type="submission" date="2023-11" db="EMBL/GenBank/DDBJ databases">
        <title>Genome sequence of Cyanobacterium aponinum BCRC AL20115.</title>
        <authorList>
            <person name="Chang H.-Y."/>
            <person name="Lin K.-M."/>
            <person name="Hsueh H.-T."/>
            <person name="Chu H.-A."/>
            <person name="Kuo C.-H."/>
        </authorList>
    </citation>
    <scope>NUCLEOTIDE SEQUENCE</scope>
    <source>
        <strain evidence="3">AL20115</strain>
    </source>
</reference>
<keyword evidence="1" id="KW-0472">Membrane</keyword>
<name>A0AAF0ZGT2_9CHRO</name>
<feature type="transmembrane region" description="Helical" evidence="1">
    <location>
        <begin position="71"/>
        <end position="89"/>
    </location>
</feature>
<dbReference type="EMBL" id="CP138348">
    <property type="protein sequence ID" value="WPF89975.1"/>
    <property type="molecule type" value="Genomic_DNA"/>
</dbReference>
<dbReference type="GO" id="GO:0016757">
    <property type="term" value="F:glycosyltransferase activity"/>
    <property type="evidence" value="ECO:0007669"/>
    <property type="project" value="InterPro"/>
</dbReference>
<dbReference type="CDD" id="cd03794">
    <property type="entry name" value="GT4_WbuB-like"/>
    <property type="match status" value="1"/>
</dbReference>
<dbReference type="SUPFAM" id="SSF53756">
    <property type="entry name" value="UDP-Glycosyltransferase/glycogen phosphorylase"/>
    <property type="match status" value="1"/>
</dbReference>
<dbReference type="AlphaFoldDB" id="A0AAF0ZGT2"/>
<organism evidence="3">
    <name type="scientific">Cyanobacterium aponinum AL20115</name>
    <dbReference type="NCBI Taxonomy" id="3090662"/>
    <lineage>
        <taxon>Bacteria</taxon>
        <taxon>Bacillati</taxon>
        <taxon>Cyanobacteriota</taxon>
        <taxon>Cyanophyceae</taxon>
        <taxon>Oscillatoriophycideae</taxon>
        <taxon>Chroococcales</taxon>
        <taxon>Geminocystaceae</taxon>
        <taxon>Cyanobacterium</taxon>
    </lineage>
</organism>
<dbReference type="RefSeq" id="WP_320002116.1">
    <property type="nucleotide sequence ID" value="NZ_CP138348.1"/>
</dbReference>
<dbReference type="Pfam" id="PF00534">
    <property type="entry name" value="Glycos_transf_1"/>
    <property type="match status" value="1"/>
</dbReference>
<dbReference type="PANTHER" id="PTHR12526">
    <property type="entry name" value="GLYCOSYLTRANSFERASE"/>
    <property type="match status" value="1"/>
</dbReference>
<protein>
    <submittedName>
        <fullName evidence="3">Glycosyltransferase family 4 protein</fullName>
    </submittedName>
</protein>
<evidence type="ECO:0000259" key="2">
    <source>
        <dbReference type="Pfam" id="PF00534"/>
    </source>
</evidence>
<proteinExistence type="predicted"/>
<sequence length="394" mass="44452">MSYFTIISQYFYPSEASTSQLLTDLADGLFTKDLEIKVYTGTPCNSEKSKPFAILRSPDPFQKSKSILGKLISSLFFLLGALFFVLFKVEKKDSLLIASNPPYAGVLGLIFKFLKGGKYYFLLQDVFPESAILSGIIKEKSWLIKVFNYLIYLICYHSEKTIVLSESMKKLLESKYFDLDNFCIIENWSIAPIELSDKKRNEFAIKHGLDNKFTVLYSGNIGRLHDIETIAETIKILNKKSPNIQFVFIGDGAKLKILEQYKNQYKLENLLLLPFQPRELLSQTLTACDVSLVSLVKGAESVVAPCKLYGILASGRAIISVSETGSYIDKLITEKECGINCPCGEADKLADILIDLSNSPNKVKNMGINAHQLYLKQYRLDRALKEYIKVLNLK</sequence>
<gene>
    <name evidence="3" type="ORF">SAY89_06830</name>
</gene>
<feature type="domain" description="Glycosyl transferase family 1" evidence="2">
    <location>
        <begin position="202"/>
        <end position="371"/>
    </location>
</feature>
<evidence type="ECO:0000313" key="3">
    <source>
        <dbReference type="EMBL" id="WPF89975.1"/>
    </source>
</evidence>